<protein>
    <submittedName>
        <fullName evidence="1">Uncharacterized protein</fullName>
    </submittedName>
</protein>
<proteinExistence type="predicted"/>
<keyword evidence="2" id="KW-1185">Reference proteome</keyword>
<evidence type="ECO:0000313" key="1">
    <source>
        <dbReference type="EMBL" id="KAI6080635.1"/>
    </source>
</evidence>
<sequence>MRFEEFLIKTPSGMSPEDKNSLTGIMQGLDYDRIYIETWRSTITRCESKLERRDLRDALLIKSAEHFRKYIDDTLRKYEDQSAETEVLMLLIPTLDHYEQFANSFVHLMHNEIEVSMMWGLLHLVLKLALDSAETLDRINRMVKSIGTKMEYMNETMDNFENKEQMKNSYVSVSTELVNLWLNIISTFRDTTVGRLKPLKWDEIMSRSNEVLGQLQEATNRINRALTFDVSKSHRDEFDRLQALLRSETATLSHTQATFPCHMLPSPQNHRFFGRVTELDEIHKSLKPEISHKRLNSIAIHGLGGVGKSQIALMYAYQHVQDYDAIFWFCAQTLASLEQSVNEAVRLLRIDEPSADAKNLVVFHDWLQSTDRSWLLIFDNAENAKWVNAYWPHAVSDRGSALITSRSSVFGMHPARMSLPIGPFDKNDGAAFIFHLLHIDTPSIEDQEAARSLSTIVGGHVLALTQATSLLYKKKWSITKYLEMHARYPHRIRDCHNMEWMHAGYTEGIKTVFLMSFQSLSESALTMLSILALIAPDAIPESLFVKESVQLPPRLHFCEDEFEVSEVVEELAGLALVNRNSETDRLSVHRLVQSEMRYHIRENIQNAFDDASLLLFHAFPQQVHGRTFEPQFPQCEMFIQHLYSLRDHLSRSTVSSSSLQPSAQLCRLMCNAAYYLVERGVTKELEKTISVAMDAFRSSHLIVTDPLAYAHLCNSAALEREMSGDFASSKTFLETSRDIRCRELPPGHEDIWVVMNNLGNLALSMGRPHEALRYHLICKDTVNTAVTRNVAINANNITRAYTALGRFSDAMDHLNKSKALFASSELGFRNYYYWAGNLYLAQGNLEEATAMYKSGQEVLAACGEALSPDMATCYYKLGIIHLRQYHIHKDQEHLSSCIKTLREAITMMELGKVADCEVARASYMLSISLSIRGDDQEARKWREKAEATRKKLQGESYYADAHGEWMYDMLVESWVR</sequence>
<evidence type="ECO:0000313" key="2">
    <source>
        <dbReference type="Proteomes" id="UP001497680"/>
    </source>
</evidence>
<comment type="caution">
    <text evidence="1">The sequence shown here is derived from an EMBL/GenBank/DDBJ whole genome shotgun (WGS) entry which is preliminary data.</text>
</comment>
<reference evidence="1 2" key="1">
    <citation type="journal article" date="2022" name="New Phytol.">
        <title>Ecological generalism drives hyperdiversity of secondary metabolite gene clusters in xylarialean endophytes.</title>
        <authorList>
            <person name="Franco M.E.E."/>
            <person name="Wisecaver J.H."/>
            <person name="Arnold A.E."/>
            <person name="Ju Y.M."/>
            <person name="Slot J.C."/>
            <person name="Ahrendt S."/>
            <person name="Moore L.P."/>
            <person name="Eastman K.E."/>
            <person name="Scott K."/>
            <person name="Konkel Z."/>
            <person name="Mondo S.J."/>
            <person name="Kuo A."/>
            <person name="Hayes R.D."/>
            <person name="Haridas S."/>
            <person name="Andreopoulos B."/>
            <person name="Riley R."/>
            <person name="LaButti K."/>
            <person name="Pangilinan J."/>
            <person name="Lipzen A."/>
            <person name="Amirebrahimi M."/>
            <person name="Yan J."/>
            <person name="Adam C."/>
            <person name="Keymanesh K."/>
            <person name="Ng V."/>
            <person name="Louie K."/>
            <person name="Northen T."/>
            <person name="Drula E."/>
            <person name="Henrissat B."/>
            <person name="Hsieh H.M."/>
            <person name="Youens-Clark K."/>
            <person name="Lutzoni F."/>
            <person name="Miadlikowska J."/>
            <person name="Eastwood D.C."/>
            <person name="Hamelin R.C."/>
            <person name="Grigoriev I.V."/>
            <person name="U'Ren J.M."/>
        </authorList>
    </citation>
    <scope>NUCLEOTIDE SEQUENCE [LARGE SCALE GENOMIC DNA]</scope>
    <source>
        <strain evidence="1 2">ER1909</strain>
    </source>
</reference>
<name>A0ACC0CJV0_9PEZI</name>
<dbReference type="EMBL" id="MU394431">
    <property type="protein sequence ID" value="KAI6080635.1"/>
    <property type="molecule type" value="Genomic_DNA"/>
</dbReference>
<accession>A0ACC0CJV0</accession>
<dbReference type="Proteomes" id="UP001497680">
    <property type="component" value="Unassembled WGS sequence"/>
</dbReference>
<organism evidence="1 2">
    <name type="scientific">Hypoxylon rubiginosum</name>
    <dbReference type="NCBI Taxonomy" id="110542"/>
    <lineage>
        <taxon>Eukaryota</taxon>
        <taxon>Fungi</taxon>
        <taxon>Dikarya</taxon>
        <taxon>Ascomycota</taxon>
        <taxon>Pezizomycotina</taxon>
        <taxon>Sordariomycetes</taxon>
        <taxon>Xylariomycetidae</taxon>
        <taxon>Xylariales</taxon>
        <taxon>Hypoxylaceae</taxon>
        <taxon>Hypoxylon</taxon>
    </lineage>
</organism>
<gene>
    <name evidence="1" type="ORF">F4821DRAFT_53792</name>
</gene>